<dbReference type="RefSeq" id="WP_098523654.1">
    <property type="nucleotide sequence ID" value="NZ_NUYJ01000122.1"/>
</dbReference>
<comment type="caution">
    <text evidence="1">The sequence shown here is derived from an EMBL/GenBank/DDBJ whole genome shotgun (WGS) entry which is preliminary data.</text>
</comment>
<dbReference type="Gene3D" id="3.40.50.720">
    <property type="entry name" value="NAD(P)-binding Rossmann-like Domain"/>
    <property type="match status" value="1"/>
</dbReference>
<proteinExistence type="predicted"/>
<evidence type="ECO:0000313" key="1">
    <source>
        <dbReference type="EMBL" id="PFR89494.1"/>
    </source>
</evidence>
<organism evidence="1 2">
    <name type="scientific">Bacillus cereus</name>
    <dbReference type="NCBI Taxonomy" id="1396"/>
    <lineage>
        <taxon>Bacteria</taxon>
        <taxon>Bacillati</taxon>
        <taxon>Bacillota</taxon>
        <taxon>Bacilli</taxon>
        <taxon>Bacillales</taxon>
        <taxon>Bacillaceae</taxon>
        <taxon>Bacillus</taxon>
        <taxon>Bacillus cereus group</taxon>
    </lineage>
</organism>
<dbReference type="EMBL" id="NVBO01000314">
    <property type="protein sequence ID" value="PFR89494.1"/>
    <property type="molecule type" value="Genomic_DNA"/>
</dbReference>
<dbReference type="AlphaFoldDB" id="A0AA44Q672"/>
<sequence>MVKEDANVVVCSRRIEAYEKVVKEIRVLGKRALVLVMDVTDPESVVQGMDKEISHFSTDK</sequence>
<protein>
    <submittedName>
        <fullName evidence="1">Uncharacterized protein</fullName>
    </submittedName>
</protein>
<accession>A0AA44Q672</accession>
<dbReference type="InterPro" id="IPR036291">
    <property type="entry name" value="NAD(P)-bd_dom_sf"/>
</dbReference>
<reference evidence="1 2" key="1">
    <citation type="submission" date="2017-09" db="EMBL/GenBank/DDBJ databases">
        <title>Large-scale bioinformatics analysis of Bacillus genomes uncovers conserved roles of natural products in bacterial physiology.</title>
        <authorList>
            <consortium name="Agbiome Team Llc"/>
            <person name="Bleich R.M."/>
            <person name="Grubbs K.J."/>
            <person name="Santa Maria K.C."/>
            <person name="Allen S.E."/>
            <person name="Farag S."/>
            <person name="Shank E.A."/>
            <person name="Bowers A."/>
        </authorList>
    </citation>
    <scope>NUCLEOTIDE SEQUENCE [LARGE SCALE GENOMIC DNA]</scope>
    <source>
        <strain evidence="1 2">AFS067272</strain>
    </source>
</reference>
<dbReference type="InterPro" id="IPR002347">
    <property type="entry name" value="SDR_fam"/>
</dbReference>
<dbReference type="SUPFAM" id="SSF51735">
    <property type="entry name" value="NAD(P)-binding Rossmann-fold domains"/>
    <property type="match status" value="1"/>
</dbReference>
<name>A0AA44Q672_BACCE</name>
<gene>
    <name evidence="1" type="ORF">COK38_24290</name>
</gene>
<dbReference type="Proteomes" id="UP000226357">
    <property type="component" value="Unassembled WGS sequence"/>
</dbReference>
<evidence type="ECO:0000313" key="2">
    <source>
        <dbReference type="Proteomes" id="UP000226357"/>
    </source>
</evidence>
<dbReference type="Pfam" id="PF00106">
    <property type="entry name" value="adh_short"/>
    <property type="match status" value="1"/>
</dbReference>